<reference evidence="3 4" key="1">
    <citation type="submission" date="2020-08" db="EMBL/GenBank/DDBJ databases">
        <title>Genomic Encyclopedia of Type Strains, Phase IV (KMG-IV): sequencing the most valuable type-strain genomes for metagenomic binning, comparative biology and taxonomic classification.</title>
        <authorList>
            <person name="Goeker M."/>
        </authorList>
    </citation>
    <scope>NUCLEOTIDE SEQUENCE [LARGE SCALE GENOMIC DNA]</scope>
    <source>
        <strain evidence="3 4">DSM 44197</strain>
    </source>
</reference>
<dbReference type="AlphaFoldDB" id="A0A7W3QLF4"/>
<evidence type="ECO:0000256" key="1">
    <source>
        <dbReference type="ARBA" id="ARBA00006817"/>
    </source>
</evidence>
<evidence type="ECO:0000259" key="2">
    <source>
        <dbReference type="Pfam" id="PF08327"/>
    </source>
</evidence>
<dbReference type="InterPro" id="IPR023393">
    <property type="entry name" value="START-like_dom_sf"/>
</dbReference>
<feature type="domain" description="Activator of Hsp90 ATPase homologue 1/2-like C-terminal" evidence="2">
    <location>
        <begin position="20"/>
        <end position="149"/>
    </location>
</feature>
<dbReference type="RefSeq" id="WP_182843730.1">
    <property type="nucleotide sequence ID" value="NZ_BAAALP010000004.1"/>
</dbReference>
<keyword evidence="4" id="KW-1185">Reference proteome</keyword>
<sequence>MSLPDVGDPRTVRVDTFLPYPPARVWRALTDPELLARWFLPCDFRLEVGHRFTLATEPRPNVRFAGVSHCEVLGFEVERMLRFSWHDPGEDNGLDSTVTWRLEPEGTGTRLFLEHDGFDPDNPYQAMSRRIMGGPNGWTGVLARLAEALA</sequence>
<protein>
    <submittedName>
        <fullName evidence="3">Uncharacterized protein YndB with AHSA1/START domain</fullName>
    </submittedName>
</protein>
<dbReference type="InterPro" id="IPR013538">
    <property type="entry name" value="ASHA1/2-like_C"/>
</dbReference>
<dbReference type="Gene3D" id="3.30.530.20">
    <property type="match status" value="1"/>
</dbReference>
<comment type="similarity">
    <text evidence="1">Belongs to the AHA1 family.</text>
</comment>
<dbReference type="SUPFAM" id="SSF55961">
    <property type="entry name" value="Bet v1-like"/>
    <property type="match status" value="1"/>
</dbReference>
<proteinExistence type="inferred from homology"/>
<dbReference type="Proteomes" id="UP000572680">
    <property type="component" value="Unassembled WGS sequence"/>
</dbReference>
<organism evidence="3 4">
    <name type="scientific">Actinomadura namibiensis</name>
    <dbReference type="NCBI Taxonomy" id="182080"/>
    <lineage>
        <taxon>Bacteria</taxon>
        <taxon>Bacillati</taxon>
        <taxon>Actinomycetota</taxon>
        <taxon>Actinomycetes</taxon>
        <taxon>Streptosporangiales</taxon>
        <taxon>Thermomonosporaceae</taxon>
        <taxon>Actinomadura</taxon>
    </lineage>
</organism>
<gene>
    <name evidence="3" type="ORF">HNR61_003033</name>
</gene>
<dbReference type="CDD" id="cd07814">
    <property type="entry name" value="SRPBCC_CalC_Aha1-like"/>
    <property type="match status" value="1"/>
</dbReference>
<comment type="caution">
    <text evidence="3">The sequence shown here is derived from an EMBL/GenBank/DDBJ whole genome shotgun (WGS) entry which is preliminary data.</text>
</comment>
<accession>A0A7W3QLF4</accession>
<dbReference type="Pfam" id="PF08327">
    <property type="entry name" value="AHSA1"/>
    <property type="match status" value="1"/>
</dbReference>
<evidence type="ECO:0000313" key="3">
    <source>
        <dbReference type="EMBL" id="MBA8951402.1"/>
    </source>
</evidence>
<dbReference type="EMBL" id="JACJIA010000003">
    <property type="protein sequence ID" value="MBA8951402.1"/>
    <property type="molecule type" value="Genomic_DNA"/>
</dbReference>
<name>A0A7W3QLF4_ACTNM</name>
<evidence type="ECO:0000313" key="4">
    <source>
        <dbReference type="Proteomes" id="UP000572680"/>
    </source>
</evidence>